<proteinExistence type="predicted"/>
<accession>A0A9Q3UF22</accession>
<dbReference type="AlphaFoldDB" id="A0A9Q3UF22"/>
<evidence type="ECO:0000313" key="2">
    <source>
        <dbReference type="Proteomes" id="UP000726777"/>
    </source>
</evidence>
<evidence type="ECO:0000313" key="1">
    <source>
        <dbReference type="EMBL" id="MCC3807663.1"/>
    </source>
</evidence>
<name>A0A9Q3UF22_VIBPH</name>
<sequence>MAWTVLRRDFVDGKVECRLGVKRHFIRTGTAYVIENEHGEIAFCGPTCAKNAEYVTNPNETVPDLTSKLILDELTQAKGKGGGSGRRQDPIKKEIQNNKNSELYLEVLYKLVPLLNLAANTIDDGLNHLISLILKGDSQESIRKNFRHILLDVIVSTKGSRYELKYLLFMYAYLKQIDFLFKRKNCNESERDFLQSCQMYVMRHHLVSEKQFVHINRKLQVFGRSIHFIGMEN</sequence>
<dbReference type="RefSeq" id="WP_208894698.1">
    <property type="nucleotide sequence ID" value="NZ_CP066164.1"/>
</dbReference>
<reference evidence="1" key="1">
    <citation type="submission" date="2020-09" db="EMBL/GenBank/DDBJ databases">
        <title>Genome sequence of Vibrio parahaemolyticus isolates.</title>
        <authorList>
            <person name="Hammerl J.A."/>
            <person name="Strauch E."/>
        </authorList>
    </citation>
    <scope>NUCLEOTIDE SEQUENCE</scope>
    <source>
        <strain evidence="1">17-VB00146</strain>
    </source>
</reference>
<organism evidence="1 2">
    <name type="scientific">Vibrio parahaemolyticus</name>
    <dbReference type="NCBI Taxonomy" id="670"/>
    <lineage>
        <taxon>Bacteria</taxon>
        <taxon>Pseudomonadati</taxon>
        <taxon>Pseudomonadota</taxon>
        <taxon>Gammaproteobacteria</taxon>
        <taxon>Vibrionales</taxon>
        <taxon>Vibrionaceae</taxon>
        <taxon>Vibrio</taxon>
    </lineage>
</organism>
<dbReference type="Proteomes" id="UP000726777">
    <property type="component" value="Unassembled WGS sequence"/>
</dbReference>
<comment type="caution">
    <text evidence="1">The sequence shown here is derived from an EMBL/GenBank/DDBJ whole genome shotgun (WGS) entry which is preliminary data.</text>
</comment>
<gene>
    <name evidence="1" type="ORF">IB292_21825</name>
</gene>
<dbReference type="EMBL" id="JACVHL010000029">
    <property type="protein sequence ID" value="MCC3807663.1"/>
    <property type="molecule type" value="Genomic_DNA"/>
</dbReference>
<protein>
    <submittedName>
        <fullName evidence="1">Uncharacterized protein</fullName>
    </submittedName>
</protein>